<dbReference type="InterPro" id="IPR000515">
    <property type="entry name" value="MetI-like"/>
</dbReference>
<dbReference type="AlphaFoldDB" id="A0A5C5ECV5"/>
<dbReference type="GO" id="GO:0055085">
    <property type="term" value="P:transmembrane transport"/>
    <property type="evidence" value="ECO:0007669"/>
    <property type="project" value="InterPro"/>
</dbReference>
<proteinExistence type="inferred from homology"/>
<feature type="domain" description="ABC transmembrane type-1" evidence="8">
    <location>
        <begin position="66"/>
        <end position="277"/>
    </location>
</feature>
<feature type="transmembrane region" description="Helical" evidence="7">
    <location>
        <begin position="7"/>
        <end position="29"/>
    </location>
</feature>
<keyword evidence="3" id="KW-1003">Cell membrane</keyword>
<evidence type="ECO:0000256" key="7">
    <source>
        <dbReference type="RuleBase" id="RU363032"/>
    </source>
</evidence>
<dbReference type="InterPro" id="IPR050809">
    <property type="entry name" value="UgpAE/MalFG_permease"/>
</dbReference>
<dbReference type="PANTHER" id="PTHR43227">
    <property type="entry name" value="BLL4140 PROTEIN"/>
    <property type="match status" value="1"/>
</dbReference>
<dbReference type="Pfam" id="PF00528">
    <property type="entry name" value="BPD_transp_1"/>
    <property type="match status" value="1"/>
</dbReference>
<gene>
    <name evidence="9" type="ORF">FHK04_01930</name>
</gene>
<evidence type="ECO:0000313" key="9">
    <source>
        <dbReference type="EMBL" id="TNV70015.1"/>
    </source>
</evidence>
<feature type="transmembrane region" description="Helical" evidence="7">
    <location>
        <begin position="65"/>
        <end position="91"/>
    </location>
</feature>
<comment type="subcellular location">
    <subcellularLocation>
        <location evidence="1 7">Cell membrane</location>
        <topology evidence="1 7">Multi-pass membrane protein</topology>
    </subcellularLocation>
</comment>
<evidence type="ECO:0000256" key="4">
    <source>
        <dbReference type="ARBA" id="ARBA00022692"/>
    </source>
</evidence>
<name>A0A5C5ECV5_9LACT</name>
<evidence type="ECO:0000256" key="5">
    <source>
        <dbReference type="ARBA" id="ARBA00022989"/>
    </source>
</evidence>
<keyword evidence="6 7" id="KW-0472">Membrane</keyword>
<accession>A0A5C5ECV5</accession>
<dbReference type="RefSeq" id="WP_086627022.1">
    <property type="nucleotide sequence ID" value="NZ_VENO01000001.1"/>
</dbReference>
<keyword evidence="2 7" id="KW-0813">Transport</keyword>
<dbReference type="EMBL" id="VENO01000001">
    <property type="protein sequence ID" value="TNV70015.1"/>
    <property type="molecule type" value="Genomic_DNA"/>
</dbReference>
<sequence>MKKSFNKVYLAIMIPALIIFFVLHTYPLLQGVFYSFTDWKGYGNFEFVGLKNYFNVFKDDRVGHAYLFTIGFAIISTVITNIISLALAIGLNSKISFKRSLRGIYFLPYILGTLVIGYIFNFIFSYFLPAIGKNLGIALLANNILGNPDLAWIGIVIVAVWQSTAFNTILYLSGLVTIDPDLYEAADIDGATSWIKFKEITFPLIAPFFIINVVVSMKNYLMVFDQIVALTGGGPGTSTESISLLIYKGGFSGGEFAYQSANAVIFFIIVVAISLFQIKILEKRNA</sequence>
<dbReference type="Proteomes" id="UP000313395">
    <property type="component" value="Unassembled WGS sequence"/>
</dbReference>
<feature type="transmembrane region" description="Helical" evidence="7">
    <location>
        <begin position="200"/>
        <end position="221"/>
    </location>
</feature>
<reference evidence="9 10" key="1">
    <citation type="submission" date="2019-06" db="EMBL/GenBank/DDBJ databases">
        <title>Description Trichococcus psychrophilus sp. nov., isolated from a cold spring, by genomic and phenotypic analyses.</title>
        <authorList>
            <person name="Zakharyuk A."/>
        </authorList>
    </citation>
    <scope>NUCLEOTIDE SEQUENCE [LARGE SCALE GENOMIC DNA]</scope>
    <source>
        <strain evidence="9 10">SKBG</strain>
    </source>
</reference>
<evidence type="ECO:0000256" key="6">
    <source>
        <dbReference type="ARBA" id="ARBA00023136"/>
    </source>
</evidence>
<dbReference type="CDD" id="cd06261">
    <property type="entry name" value="TM_PBP2"/>
    <property type="match status" value="1"/>
</dbReference>
<protein>
    <submittedName>
        <fullName evidence="9">Sugar ABC transporter permease</fullName>
    </submittedName>
</protein>
<feature type="transmembrane region" description="Helical" evidence="7">
    <location>
        <begin position="151"/>
        <end position="172"/>
    </location>
</feature>
<dbReference type="SUPFAM" id="SSF161098">
    <property type="entry name" value="MetI-like"/>
    <property type="match status" value="1"/>
</dbReference>
<keyword evidence="5 7" id="KW-1133">Transmembrane helix</keyword>
<evidence type="ECO:0000256" key="2">
    <source>
        <dbReference type="ARBA" id="ARBA00022448"/>
    </source>
</evidence>
<comment type="caution">
    <text evidence="9">The sequence shown here is derived from an EMBL/GenBank/DDBJ whole genome shotgun (WGS) entry which is preliminary data.</text>
</comment>
<evidence type="ECO:0000256" key="3">
    <source>
        <dbReference type="ARBA" id="ARBA00022475"/>
    </source>
</evidence>
<keyword evidence="10" id="KW-1185">Reference proteome</keyword>
<evidence type="ECO:0000259" key="8">
    <source>
        <dbReference type="PROSITE" id="PS50928"/>
    </source>
</evidence>
<dbReference type="PROSITE" id="PS50928">
    <property type="entry name" value="ABC_TM1"/>
    <property type="match status" value="1"/>
</dbReference>
<dbReference type="Gene3D" id="1.10.3720.10">
    <property type="entry name" value="MetI-like"/>
    <property type="match status" value="1"/>
</dbReference>
<comment type="similarity">
    <text evidence="7">Belongs to the binding-protein-dependent transport system permease family.</text>
</comment>
<dbReference type="GO" id="GO:0005886">
    <property type="term" value="C:plasma membrane"/>
    <property type="evidence" value="ECO:0007669"/>
    <property type="project" value="UniProtKB-SubCell"/>
</dbReference>
<dbReference type="InterPro" id="IPR035906">
    <property type="entry name" value="MetI-like_sf"/>
</dbReference>
<feature type="transmembrane region" description="Helical" evidence="7">
    <location>
        <begin position="103"/>
        <end position="131"/>
    </location>
</feature>
<organism evidence="9 10">
    <name type="scientific">Trichococcus shcherbakoviae subsp. psychrophilus</name>
    <dbReference type="NCBI Taxonomy" id="2585775"/>
    <lineage>
        <taxon>Bacteria</taxon>
        <taxon>Bacillati</taxon>
        <taxon>Bacillota</taxon>
        <taxon>Bacilli</taxon>
        <taxon>Lactobacillales</taxon>
        <taxon>Carnobacteriaceae</taxon>
        <taxon>Trichococcus</taxon>
    </lineage>
</organism>
<keyword evidence="4 7" id="KW-0812">Transmembrane</keyword>
<evidence type="ECO:0000256" key="1">
    <source>
        <dbReference type="ARBA" id="ARBA00004651"/>
    </source>
</evidence>
<feature type="transmembrane region" description="Helical" evidence="7">
    <location>
        <begin position="256"/>
        <end position="276"/>
    </location>
</feature>
<evidence type="ECO:0000313" key="10">
    <source>
        <dbReference type="Proteomes" id="UP000313395"/>
    </source>
</evidence>
<dbReference type="PANTHER" id="PTHR43227:SF7">
    <property type="entry name" value="ARABINOOLIGOSACCHARIDES TRANSPORT SYSTEM PERMEASE PROTEIN ARAP"/>
    <property type="match status" value="1"/>
</dbReference>